<dbReference type="HOGENOM" id="CLU_016890_11_0_6"/>
<organism evidence="7 8">
    <name type="scientific">Acinetobacter rudis CIP 110305</name>
    <dbReference type="NCBI Taxonomy" id="421052"/>
    <lineage>
        <taxon>Bacteria</taxon>
        <taxon>Pseudomonadati</taxon>
        <taxon>Pseudomonadota</taxon>
        <taxon>Gammaproteobacteria</taxon>
        <taxon>Moraxellales</taxon>
        <taxon>Moraxellaceae</taxon>
        <taxon>Acinetobacter</taxon>
    </lineage>
</organism>
<dbReference type="PATRIC" id="fig|421052.3.peg.2026"/>
<dbReference type="PANTHER" id="PTHR30329:SF21">
    <property type="entry name" value="LIPOPROTEIN YIAD-RELATED"/>
    <property type="match status" value="1"/>
</dbReference>
<accession>S3P3Z2</accession>
<evidence type="ECO:0000259" key="6">
    <source>
        <dbReference type="PROSITE" id="PS51123"/>
    </source>
</evidence>
<dbReference type="CDD" id="cd07185">
    <property type="entry name" value="OmpA_C-like"/>
    <property type="match status" value="1"/>
</dbReference>
<keyword evidence="3 5" id="KW-0472">Membrane</keyword>
<dbReference type="InterPro" id="IPR036737">
    <property type="entry name" value="OmpA-like_sf"/>
</dbReference>
<reference evidence="7 8" key="1">
    <citation type="submission" date="2013-06" db="EMBL/GenBank/DDBJ databases">
        <title>The Genome Sequence of Acinetobacter rudis CIP 110305.</title>
        <authorList>
            <consortium name="The Broad Institute Genome Sequencing Platform"/>
            <consortium name="The Broad Institute Genome Sequencing Center for Infectious Disease"/>
            <person name="Cerqueira G."/>
            <person name="Feldgarden M."/>
            <person name="Courvalin P."/>
            <person name="Perichon B."/>
            <person name="Grillot-Courvalin C."/>
            <person name="Clermont D."/>
            <person name="Rocha E."/>
            <person name="Yoon E.-J."/>
            <person name="Nemec A."/>
            <person name="Young S.K."/>
            <person name="Zeng Q."/>
            <person name="Gargeya S."/>
            <person name="Fitzgerald M."/>
            <person name="Abouelleil A."/>
            <person name="Alvarado L."/>
            <person name="Berlin A.M."/>
            <person name="Chapman S.B."/>
            <person name="Dewar J."/>
            <person name="Goldberg J."/>
            <person name="Griggs A."/>
            <person name="Gujja S."/>
            <person name="Hansen M."/>
            <person name="Howarth C."/>
            <person name="Imamovic A."/>
            <person name="Larimer J."/>
            <person name="McCowan C."/>
            <person name="Murphy C."/>
            <person name="Pearson M."/>
            <person name="Priest M."/>
            <person name="Roberts A."/>
            <person name="Saif S."/>
            <person name="Shea T."/>
            <person name="Sykes S."/>
            <person name="Wortman J."/>
            <person name="Nusbaum C."/>
            <person name="Birren B."/>
        </authorList>
    </citation>
    <scope>NUCLEOTIDE SEQUENCE [LARGE SCALE GENOMIC DNA]</scope>
    <source>
        <strain evidence="7 8">CIP 110305</strain>
    </source>
</reference>
<dbReference type="PROSITE" id="PS51123">
    <property type="entry name" value="OMPA_2"/>
    <property type="match status" value="1"/>
</dbReference>
<dbReference type="NCBIfam" id="NF047726">
    <property type="entry name" value="AutTranAdhPGAsTpgA"/>
    <property type="match status" value="1"/>
</dbReference>
<keyword evidence="4" id="KW-0998">Cell outer membrane</keyword>
<evidence type="ECO:0000256" key="3">
    <source>
        <dbReference type="ARBA" id="ARBA00023136"/>
    </source>
</evidence>
<dbReference type="SUPFAM" id="SSF103088">
    <property type="entry name" value="OmpA-like"/>
    <property type="match status" value="1"/>
</dbReference>
<evidence type="ECO:0000256" key="5">
    <source>
        <dbReference type="PROSITE-ProRule" id="PRU00473"/>
    </source>
</evidence>
<dbReference type="STRING" id="632955.GCA_000829675_00056"/>
<protein>
    <recommendedName>
        <fullName evidence="6">OmpA-like domain-containing protein</fullName>
    </recommendedName>
</protein>
<comment type="subcellular location">
    <subcellularLocation>
        <location evidence="1">Cell outer membrane</location>
    </subcellularLocation>
</comment>
<dbReference type="Pfam" id="PF00691">
    <property type="entry name" value="OmpA"/>
    <property type="match status" value="1"/>
</dbReference>
<dbReference type="InterPro" id="IPR006665">
    <property type="entry name" value="OmpA-like"/>
</dbReference>
<dbReference type="InterPro" id="IPR050330">
    <property type="entry name" value="Bact_OuterMem_StrucFunc"/>
</dbReference>
<dbReference type="PANTHER" id="PTHR30329">
    <property type="entry name" value="STATOR ELEMENT OF FLAGELLAR MOTOR COMPLEX"/>
    <property type="match status" value="1"/>
</dbReference>
<dbReference type="GO" id="GO:0009279">
    <property type="term" value="C:cell outer membrane"/>
    <property type="evidence" value="ECO:0007669"/>
    <property type="project" value="UniProtKB-SubCell"/>
</dbReference>
<comment type="caution">
    <text evidence="7">The sequence shown here is derived from an EMBL/GenBank/DDBJ whole genome shotgun (WGS) entry which is preliminary data.</text>
</comment>
<evidence type="ECO:0000256" key="2">
    <source>
        <dbReference type="ARBA" id="ARBA00022729"/>
    </source>
</evidence>
<name>S3P3Z2_9GAMM</name>
<evidence type="ECO:0000313" key="8">
    <source>
        <dbReference type="Proteomes" id="UP000014568"/>
    </source>
</evidence>
<dbReference type="InterPro" id="IPR037873">
    <property type="entry name" value="BamE-like"/>
</dbReference>
<evidence type="ECO:0000256" key="4">
    <source>
        <dbReference type="ARBA" id="ARBA00023237"/>
    </source>
</evidence>
<feature type="domain" description="OmpA-like" evidence="6">
    <location>
        <begin position="157"/>
        <end position="279"/>
    </location>
</feature>
<dbReference type="AlphaFoldDB" id="S3P3Z2"/>
<sequence length="279" mass="31497">MAFRFNLILEIQSNMKSIVKSFVGGVLLVAAASTYAEVEPVQTQEEVTFPEIERSYLDQVNRYEYADVARLATGLTKDQFRHVLGNPHFSEGLFFVKTWNYVLDIRKPNTQEYKRCQLRIDFDKNRLSERLSWKGEACEDFMLRSEPVPAALVPAAPVAVNAARNANVIFDFDRFDAQSIVLGSQSIETIVSNINATTSNETVVVTGYTDRLGNVGYNQKLSEKRAVTVANLLVAAGIPAERIRVEAKGKTERYQFCEVTARTQMLQCLSPNRRVNVNW</sequence>
<evidence type="ECO:0000313" key="7">
    <source>
        <dbReference type="EMBL" id="EPF73546.1"/>
    </source>
</evidence>
<keyword evidence="2" id="KW-0732">Signal</keyword>
<proteinExistence type="predicted"/>
<evidence type="ECO:0000256" key="1">
    <source>
        <dbReference type="ARBA" id="ARBA00004442"/>
    </source>
</evidence>
<dbReference type="Gene3D" id="3.30.1450.10">
    <property type="match status" value="1"/>
</dbReference>
<dbReference type="Pfam" id="PF04355">
    <property type="entry name" value="BamE"/>
    <property type="match status" value="1"/>
</dbReference>
<gene>
    <name evidence="7" type="ORF">F945_02074</name>
</gene>
<dbReference type="Proteomes" id="UP000014568">
    <property type="component" value="Unassembled WGS sequence"/>
</dbReference>
<keyword evidence="8" id="KW-1185">Reference proteome</keyword>
<dbReference type="Gene3D" id="3.30.1330.60">
    <property type="entry name" value="OmpA-like domain"/>
    <property type="match status" value="1"/>
</dbReference>
<dbReference type="EMBL" id="ATGI01000025">
    <property type="protein sequence ID" value="EPF73546.1"/>
    <property type="molecule type" value="Genomic_DNA"/>
</dbReference>
<dbReference type="eggNOG" id="COG2885">
    <property type="taxonomic scope" value="Bacteria"/>
</dbReference>
<dbReference type="PRINTS" id="PR01021">
    <property type="entry name" value="OMPADOMAIN"/>
</dbReference>
<dbReference type="InterPro" id="IPR006664">
    <property type="entry name" value="OMP_bac"/>
</dbReference>
<dbReference type="InterPro" id="IPR007450">
    <property type="entry name" value="BamE_dom"/>
</dbReference>